<dbReference type="STRING" id="554055.A0A2P6VNF2"/>
<accession>A0A2P6VNF2</accession>
<reference evidence="3 4" key="1">
    <citation type="journal article" date="2018" name="Plant J.">
        <title>Genome sequences of Chlorella sorokiniana UTEX 1602 and Micractinium conductrix SAG 241.80: implications to maltose excretion by a green alga.</title>
        <authorList>
            <person name="Arriola M.B."/>
            <person name="Velmurugan N."/>
            <person name="Zhang Y."/>
            <person name="Plunkett M.H."/>
            <person name="Hondzo H."/>
            <person name="Barney B.M."/>
        </authorList>
    </citation>
    <scope>NUCLEOTIDE SEQUENCE [LARGE SCALE GENOMIC DNA]</scope>
    <source>
        <strain evidence="3 4">SAG 241.80</strain>
    </source>
</reference>
<feature type="compositionally biased region" description="Low complexity" evidence="2">
    <location>
        <begin position="694"/>
        <end position="720"/>
    </location>
</feature>
<name>A0A2P6VNF2_9CHLO</name>
<comment type="subcellular location">
    <subcellularLocation>
        <location evidence="1">Cytoplasm</location>
        <location evidence="1">Cytoskeleton</location>
        <location evidence="1">Cilium axoneme</location>
    </subcellularLocation>
</comment>
<dbReference type="GO" id="GO:0005930">
    <property type="term" value="C:axoneme"/>
    <property type="evidence" value="ECO:0007669"/>
    <property type="project" value="UniProtKB-SubCell"/>
</dbReference>
<dbReference type="GO" id="GO:0031146">
    <property type="term" value="P:SCF-dependent proteasomal ubiquitin-dependent protein catabolic process"/>
    <property type="evidence" value="ECO:0007669"/>
    <property type="project" value="TreeGrafter"/>
</dbReference>
<dbReference type="PANTHER" id="PTHR13318">
    <property type="entry name" value="PARTNER OF PAIRED, ISOFORM B-RELATED"/>
    <property type="match status" value="1"/>
</dbReference>
<feature type="compositionally biased region" description="Low complexity" evidence="2">
    <location>
        <begin position="580"/>
        <end position="589"/>
    </location>
</feature>
<feature type="region of interest" description="Disordered" evidence="2">
    <location>
        <begin position="689"/>
        <end position="727"/>
    </location>
</feature>
<dbReference type="InterPro" id="IPR032675">
    <property type="entry name" value="LRR_dom_sf"/>
</dbReference>
<dbReference type="SUPFAM" id="SSF52047">
    <property type="entry name" value="RNI-like"/>
    <property type="match status" value="1"/>
</dbReference>
<dbReference type="InterPro" id="IPR006553">
    <property type="entry name" value="Leu-rich_rpt_Cys-con_subtyp"/>
</dbReference>
<dbReference type="Proteomes" id="UP000239649">
    <property type="component" value="Unassembled WGS sequence"/>
</dbReference>
<comment type="caution">
    <text evidence="3">The sequence shown here is derived from an EMBL/GenBank/DDBJ whole genome shotgun (WGS) entry which is preliminary data.</text>
</comment>
<feature type="region of interest" description="Disordered" evidence="2">
    <location>
        <begin position="899"/>
        <end position="918"/>
    </location>
</feature>
<gene>
    <name evidence="3" type="ORF">C2E20_1640</name>
</gene>
<dbReference type="Gene3D" id="3.80.10.10">
    <property type="entry name" value="Ribonuclease Inhibitor"/>
    <property type="match status" value="5"/>
</dbReference>
<feature type="region of interest" description="Disordered" evidence="2">
    <location>
        <begin position="567"/>
        <end position="589"/>
    </location>
</feature>
<keyword evidence="4" id="KW-1185">Reference proteome</keyword>
<protein>
    <submittedName>
        <fullName evidence="3">FAD-dependent oxidoreductase family</fullName>
    </submittedName>
</protein>
<dbReference type="OrthoDB" id="547145at2759"/>
<sequence>MVKKVELERLVPAYTAQELFELMYADGEAMLLRAFHAELNGDPEASVGTWEGDARTLSFTAPVDAPAFIKRLVGADRMRVEETQTRAALPGGAGWQLTSLPVPVMPGGAKFATQAVFRFTDAPGSGCQICATITCIAAGPYGLTGAIESFMAEAASRSLSDFLGFAATFAARLRQQQQVPASVGAPEPAIPAAVAAAAAAAATIPAAAPAAAGAAVAAAEAEQFFDATELPALPLALPAAAPFPESGEGLRFEDSALLYLRYMCRTGDQTVGLLQVLAAEVRSLQASVTALQAAEEERRRGRRWLPELPASISTRQALLFAGLLASSTAGLVLLVRATSMWRAVAKRSAVKAQQRHAAATCRAAAGLNPSPPQQPPQRIAVIGGGFAGLAVSWHLLAAARAAGQPLQLELVDAVGLGAGGSGAAAGLLHPYTPQGKMLWRGSEAFRDALHLLEAAEAAAAAAGADNDGNAAAGTAASTAAAADDAPTADLLMPAGPIRRPFAWRHGMLRPARSAKQARDIARFLPADPAAAAATAAQAVTDAAVLAALVPGVLPELLLPEAELQQAAQPAASDGRKRQRGAAQRAAAGSKAAPQPALGLMVRAGVAIHPASYMRALWLACKQAAAAADAGCSATLRVQPITSLRHLQAAAGPFDAVVVCAGAAVDSILELRGRLLLDLCHGYSLDMQPGGGGSSSSRSSGSGSSDGSSSSGSSSGSTSGDGSRGGVVAAGYPSGAPSLLGSPYIAAHGSSSLVVGATQRHGLAPEEAFAQLSAPVVSDAAEAAAAEAVLLPAACQLWPPLEGWRVEAVRAGVRALPLRGADGSVPYAGRVLSDSCTSGGASSGDGGGDEAQLLMSFARSFHRNRPLHFLVAAAVGVGSGFYLFDAPLRAHFAQQAAKAARHQLEDGEPSTAGSGSGSGSSLRALFCTPLPQLRSLSLRHLPWLRDADVALLLPHCLGLRRLDLAKCPRLTAAAVAAAACAVPRLESLSLAGCWQVDVLPTLSTCSQLTSLNLSGCWQATDVALRVVLRGLPQLEELCLAGNSSLGAVSLVSSAAGAALPAAPPAGPAGHPGGPPGAAPAAAGIGAGGAAAPGAAAAAIEAGGAAAGGAAAAAAVAPAARPDRDAHLGGFLAEEDEDADSQELQEALSELRFPLAGVVLPQLRVLDLTGTAADDCLLLWLAQHCARLQKLLLGGTHVTAAGLSALLAAKAALLHRQRCGHQPPSSNAAAPAAGAEAPAVLPLLELAVSGAALGASGPPCLPAQTLRSVQQQWEAVYGFHLHCPPGGSGATAPIPLAFSLLAPSPLSSCPTCGGQADAAGGFPQAWWPPRDNAEVLQALGEGLPHLQSLDIGGSGGWPALAAAVARCTSLQRLRLNGCRTLSDAALQEMLGSLAQLRELDVSGCTGSRTSRPSSRFLRHKAPRLQEGGLTDAGLRGLAGSGSNGNGGGGSGAAMPAGQPAGLQSLNVGALSITDGVLAVLPTSLTSLQLSGCKRLAALQLSSAGAAGGALLCATVAQRCRLVSRLTLGGASTLGDSELALLLRELPALQHLDLSGSAAITGAAVLDMQAARQTAGVAGVDGGSGSSDAGGGASGAAVAAFELGLRTLRLEGCSVGDAAVQALATGLCPHLEILSLRRCPRVSGAGAGAALHGCRALRQLLLGGSGVADCAAAPAPPRPSQFSLVELPARAARHVLRWQALLVYAD</sequence>
<evidence type="ECO:0000313" key="3">
    <source>
        <dbReference type="EMBL" id="PSC75613.1"/>
    </source>
</evidence>
<dbReference type="PANTHER" id="PTHR13318:SF190">
    <property type="entry name" value="PARTNER OF PAIRED, ISOFORM B"/>
    <property type="match status" value="1"/>
</dbReference>
<proteinExistence type="predicted"/>
<dbReference type="EMBL" id="LHPF02000002">
    <property type="protein sequence ID" value="PSC75613.1"/>
    <property type="molecule type" value="Genomic_DNA"/>
</dbReference>
<organism evidence="3 4">
    <name type="scientific">Micractinium conductrix</name>
    <dbReference type="NCBI Taxonomy" id="554055"/>
    <lineage>
        <taxon>Eukaryota</taxon>
        <taxon>Viridiplantae</taxon>
        <taxon>Chlorophyta</taxon>
        <taxon>core chlorophytes</taxon>
        <taxon>Trebouxiophyceae</taxon>
        <taxon>Chlorellales</taxon>
        <taxon>Chlorellaceae</taxon>
        <taxon>Chlorella clade</taxon>
        <taxon>Micractinium</taxon>
    </lineage>
</organism>
<evidence type="ECO:0000256" key="2">
    <source>
        <dbReference type="SAM" id="MobiDB-lite"/>
    </source>
</evidence>
<evidence type="ECO:0000256" key="1">
    <source>
        <dbReference type="ARBA" id="ARBA00004430"/>
    </source>
</evidence>
<dbReference type="SMART" id="SM00367">
    <property type="entry name" value="LRR_CC"/>
    <property type="match status" value="8"/>
</dbReference>
<dbReference type="SUPFAM" id="SSF51971">
    <property type="entry name" value="Nucleotide-binding domain"/>
    <property type="match status" value="1"/>
</dbReference>
<evidence type="ECO:0000313" key="4">
    <source>
        <dbReference type="Proteomes" id="UP000239649"/>
    </source>
</evidence>
<dbReference type="GO" id="GO:0019005">
    <property type="term" value="C:SCF ubiquitin ligase complex"/>
    <property type="evidence" value="ECO:0007669"/>
    <property type="project" value="TreeGrafter"/>
</dbReference>